<evidence type="ECO:0008006" key="2">
    <source>
        <dbReference type="Google" id="ProtNLM"/>
    </source>
</evidence>
<sequence>MEHLFKDSRVAGGIEVTSGCRSYAEQKRLYDKYRAGKGNLAANPDWKRPDGYFRGSFHMEQPDGYSYAVDLGIVGKSGPSKPDVTRVAADYGIKPTVKGEWWHFQPRDGSGWFANRSFDDIDSNDDGTTVSEPVMDWAALIAWHAEIGRKVGTSPLRR</sequence>
<accession>A0A383EB51</accession>
<protein>
    <recommendedName>
        <fullName evidence="2">Peptidase M15B domain-containing protein</fullName>
    </recommendedName>
</protein>
<name>A0A383EB51_9ZZZZ</name>
<evidence type="ECO:0000313" key="1">
    <source>
        <dbReference type="EMBL" id="SVE53610.1"/>
    </source>
</evidence>
<feature type="non-terminal residue" evidence="1">
    <location>
        <position position="158"/>
    </location>
</feature>
<dbReference type="EMBL" id="UINC01224126">
    <property type="protein sequence ID" value="SVE53610.1"/>
    <property type="molecule type" value="Genomic_DNA"/>
</dbReference>
<proteinExistence type="predicted"/>
<organism evidence="1">
    <name type="scientific">marine metagenome</name>
    <dbReference type="NCBI Taxonomy" id="408172"/>
    <lineage>
        <taxon>unclassified sequences</taxon>
        <taxon>metagenomes</taxon>
        <taxon>ecological metagenomes</taxon>
    </lineage>
</organism>
<gene>
    <name evidence="1" type="ORF">METZ01_LOCUS506464</name>
</gene>
<dbReference type="AlphaFoldDB" id="A0A383EB51"/>
<dbReference type="SUPFAM" id="SSF55166">
    <property type="entry name" value="Hedgehog/DD-peptidase"/>
    <property type="match status" value="1"/>
</dbReference>
<reference evidence="1" key="1">
    <citation type="submission" date="2018-05" db="EMBL/GenBank/DDBJ databases">
        <authorList>
            <person name="Lanie J.A."/>
            <person name="Ng W.-L."/>
            <person name="Kazmierczak K.M."/>
            <person name="Andrzejewski T.M."/>
            <person name="Davidsen T.M."/>
            <person name="Wayne K.J."/>
            <person name="Tettelin H."/>
            <person name="Glass J.I."/>
            <person name="Rusch D."/>
            <person name="Podicherti R."/>
            <person name="Tsui H.-C.T."/>
            <person name="Winkler M.E."/>
        </authorList>
    </citation>
    <scope>NUCLEOTIDE SEQUENCE</scope>
</reference>
<dbReference type="Gene3D" id="3.30.1380.10">
    <property type="match status" value="1"/>
</dbReference>
<dbReference type="InterPro" id="IPR009045">
    <property type="entry name" value="Zn_M74/Hedgehog-like"/>
</dbReference>